<evidence type="ECO:0000256" key="1">
    <source>
        <dbReference type="SAM" id="MobiDB-lite"/>
    </source>
</evidence>
<evidence type="ECO:0000313" key="2">
    <source>
        <dbReference type="EMBL" id="RMX66063.1"/>
    </source>
</evidence>
<gene>
    <name evidence="3" type="ORF">DD237_005328</name>
    <name evidence="2" type="ORF">DD238_004803</name>
</gene>
<sequence length="800" mass="89944">MSSSLPEAVEARRISEQLATLEQQRAMGNLPHGDTPLRLYQVRTGGFVRVLDQHPEPISQSMLEAIDVFIRNSTESEDLETTKAANEKKKECETETEERQRDTAAMEQEHKRQEQRVEVVAADAAHGIVTAASTDKDEDDVEKTQPSGFIGVNFAPPWETATAVKRPEELLAQNERVSDYLGKHAVVEDQVETLLVQDNAHYDEHSVAKDKHDVSESVDNSMLFDQWPPQLEERRKLWFVPRKSGRKTSVIGAKNQPIVYWMHNTLRVMQGNYGLEAAIMLSRRLAAPLVAVCFVSASIIYPVCHAMTASDAYARYTFVELYQQFKQAGVPFYGFTAKEIGMSTTLNDKHSLSLTTNPLYELLDAFEPHAVVADAMFDPPSRRDMVYLAHYLNLNRSSCSWSFLSMDSTTCCPAYQLSLKLQRTLEHSVIFASEKQFGAEYAPFVEPRNATYVFSPLPRVGAPDPVVNQRRVEMLFTILQRLHLEEINWLVVKAENAQSSTQMRRFSEGEGLQKLSQLLAGSDNQPAIQTELRGGGVLSLLPFIRHGTLFAGYVLRRIDEAIDSCPTPASPLERKALAMRKVMRSRAMKYLGRERDYVLYLSLWSTSAAGSESFRLSEIAHPDITTLCTSEIITGLNISAPRSSALDTYRKLLPTWAYSAASITEKSKGEVKGAALYDPYELESARTKDLYWNEIQKLFIEQQYLHPLLVVYWAFRILTWSVSCRAAIATIESLISQCALGSNCSPDAVVVVWKQLLRLGSTSTNEISDGKEIAKLEDVRQFQHALEGEIASQPKLQLRP</sequence>
<dbReference type="STRING" id="542832.A0A3M6VIS1"/>
<dbReference type="Gene3D" id="3.40.50.620">
    <property type="entry name" value="HUPs"/>
    <property type="match status" value="1"/>
</dbReference>
<dbReference type="InterPro" id="IPR014729">
    <property type="entry name" value="Rossmann-like_a/b/a_fold"/>
</dbReference>
<dbReference type="PANTHER" id="PTHR10211:SF0">
    <property type="entry name" value="DEOXYRIBODIPYRIMIDINE PHOTO-LYASE"/>
    <property type="match status" value="1"/>
</dbReference>
<dbReference type="Proteomes" id="UP000286097">
    <property type="component" value="Unassembled WGS sequence"/>
</dbReference>
<name>A0A3M6VIS1_9STRA</name>
<feature type="compositionally biased region" description="Basic and acidic residues" evidence="1">
    <location>
        <begin position="85"/>
        <end position="102"/>
    </location>
</feature>
<evidence type="ECO:0000313" key="5">
    <source>
        <dbReference type="Proteomes" id="UP000286097"/>
    </source>
</evidence>
<protein>
    <recommendedName>
        <fullName evidence="6">Photolyase/cryptochrome alpha/beta domain-containing protein</fullName>
    </recommendedName>
</protein>
<dbReference type="EMBL" id="QKXF01000127">
    <property type="protein sequence ID" value="RQM16172.1"/>
    <property type="molecule type" value="Genomic_DNA"/>
</dbReference>
<dbReference type="VEuPathDB" id="FungiDB:DD237_005328"/>
<proteinExistence type="predicted"/>
<dbReference type="GO" id="GO:0000719">
    <property type="term" value="P:photoreactive repair"/>
    <property type="evidence" value="ECO:0007669"/>
    <property type="project" value="TreeGrafter"/>
</dbReference>
<organism evidence="2 4">
    <name type="scientific">Peronospora effusa</name>
    <dbReference type="NCBI Taxonomy" id="542832"/>
    <lineage>
        <taxon>Eukaryota</taxon>
        <taxon>Sar</taxon>
        <taxon>Stramenopiles</taxon>
        <taxon>Oomycota</taxon>
        <taxon>Peronosporomycetes</taxon>
        <taxon>Peronosporales</taxon>
        <taxon>Peronosporaceae</taxon>
        <taxon>Peronospora</taxon>
    </lineage>
</organism>
<keyword evidence="4" id="KW-1185">Reference proteome</keyword>
<evidence type="ECO:0000313" key="3">
    <source>
        <dbReference type="EMBL" id="RQM16172.1"/>
    </source>
</evidence>
<dbReference type="InterPro" id="IPR052219">
    <property type="entry name" value="Photolyase_Class-2"/>
</dbReference>
<reference evidence="4 5" key="1">
    <citation type="submission" date="2018-06" db="EMBL/GenBank/DDBJ databases">
        <title>Comparative genomics of downy mildews reveals potential adaptations to biotrophy.</title>
        <authorList>
            <person name="Fletcher K."/>
            <person name="Klosterman S.J."/>
            <person name="Derevnina L."/>
            <person name="Martin F."/>
            <person name="Koike S."/>
            <person name="Reyes Chin-Wo S."/>
            <person name="Mou B."/>
            <person name="Michelmore R."/>
        </authorList>
    </citation>
    <scope>NUCLEOTIDE SEQUENCE [LARGE SCALE GENOMIC DNA]</scope>
    <source>
        <strain evidence="3 5">R13</strain>
        <strain evidence="2 4">R14</strain>
    </source>
</reference>
<dbReference type="AlphaFoldDB" id="A0A3M6VIS1"/>
<dbReference type="PANTHER" id="PTHR10211">
    <property type="entry name" value="DEOXYRIBODIPYRIMIDINE PHOTOLYASE"/>
    <property type="match status" value="1"/>
</dbReference>
<feature type="region of interest" description="Disordered" evidence="1">
    <location>
        <begin position="77"/>
        <end position="102"/>
    </location>
</feature>
<dbReference type="EMBL" id="QLLG01000217">
    <property type="protein sequence ID" value="RMX66063.1"/>
    <property type="molecule type" value="Genomic_DNA"/>
</dbReference>
<evidence type="ECO:0008006" key="6">
    <source>
        <dbReference type="Google" id="ProtNLM"/>
    </source>
</evidence>
<dbReference type="Gene3D" id="1.10.579.10">
    <property type="entry name" value="DNA Cyclobutane Dipyrimidine Photolyase, subunit A, domain 3"/>
    <property type="match status" value="1"/>
</dbReference>
<dbReference type="Proteomes" id="UP000282087">
    <property type="component" value="Unassembled WGS sequence"/>
</dbReference>
<comment type="caution">
    <text evidence="2">The sequence shown here is derived from an EMBL/GenBank/DDBJ whole genome shotgun (WGS) entry which is preliminary data.</text>
</comment>
<evidence type="ECO:0000313" key="4">
    <source>
        <dbReference type="Proteomes" id="UP000282087"/>
    </source>
</evidence>
<dbReference type="GO" id="GO:0003904">
    <property type="term" value="F:deoxyribodipyrimidine photo-lyase activity"/>
    <property type="evidence" value="ECO:0007669"/>
    <property type="project" value="TreeGrafter"/>
</dbReference>
<feature type="region of interest" description="Disordered" evidence="1">
    <location>
        <begin position="133"/>
        <end position="153"/>
    </location>
</feature>
<accession>A0A3M6VIS1</accession>